<evidence type="ECO:0000256" key="4">
    <source>
        <dbReference type="ARBA" id="ARBA00022475"/>
    </source>
</evidence>
<evidence type="ECO:0000313" key="9">
    <source>
        <dbReference type="EMBL" id="RWR19743.1"/>
    </source>
</evidence>
<dbReference type="GO" id="GO:0005524">
    <property type="term" value="F:ATP binding"/>
    <property type="evidence" value="ECO:0007669"/>
    <property type="project" value="UniProtKB-KW"/>
</dbReference>
<comment type="subcellular location">
    <subcellularLocation>
        <location evidence="1">Cell membrane</location>
        <topology evidence="1">Peripheral membrane protein</topology>
    </subcellularLocation>
</comment>
<dbReference type="PROSITE" id="PS00211">
    <property type="entry name" value="ABC_TRANSPORTER_1"/>
    <property type="match status" value="2"/>
</dbReference>
<dbReference type="NCBIfam" id="NF007739">
    <property type="entry name" value="PRK10419.1"/>
    <property type="match status" value="2"/>
</dbReference>
<accession>A0A443JH45</accession>
<keyword evidence="5" id="KW-0547">Nucleotide-binding</keyword>
<dbReference type="CDD" id="cd03257">
    <property type="entry name" value="ABC_NikE_OppD_transporters"/>
    <property type="match status" value="2"/>
</dbReference>
<dbReference type="SUPFAM" id="SSF52540">
    <property type="entry name" value="P-loop containing nucleoside triphosphate hydrolases"/>
    <property type="match status" value="2"/>
</dbReference>
<dbReference type="FunFam" id="3.40.50.300:FF:000016">
    <property type="entry name" value="Oligopeptide ABC transporter ATP-binding component"/>
    <property type="match status" value="1"/>
</dbReference>
<evidence type="ECO:0000256" key="3">
    <source>
        <dbReference type="ARBA" id="ARBA00022448"/>
    </source>
</evidence>
<evidence type="ECO:0000256" key="6">
    <source>
        <dbReference type="ARBA" id="ARBA00022840"/>
    </source>
</evidence>
<dbReference type="GO" id="GO:0015833">
    <property type="term" value="P:peptide transport"/>
    <property type="evidence" value="ECO:0007669"/>
    <property type="project" value="InterPro"/>
</dbReference>
<dbReference type="InterPro" id="IPR003439">
    <property type="entry name" value="ABC_transporter-like_ATP-bd"/>
</dbReference>
<sequence length="584" mass="62112">MSTTEKAGIPALEMTDVSVDFAVDDVWVPAAKNLTYSIARGQVVAVVGESGSGKSVSSMAVLDLLPRNSRVKGSIKVNGREVTTLTAPQMRALRGPEVAAIFQEPMTALNPVLTVGSQIIEALRAHTTMAPSEAKGRALELLDMVGLPDPAKAFASYPHQLSGGQRQRAMIAQSISLEPALLIADEPTTALDVTVQAEILDLIRDLRDRLDSAVLLITHDMGVVADLADWIVVMKSGAIVEQGAAAQVLGDPQDPYTRELLASVPRLGGAGEGEAAVDVVESLAAAVASGPARTETLRLAAAAPEIAHPVLSLENVSIEYGKKGRVAAFRAVDDITLGIAEGEIVGLVGESGSGKSTIGRAAIGLQPIADGRLVVDGVDISSGSRKLIKSLRRRVGIVFQDPSSSLNPRLPIGESIGEPLLLAGEAKGAELDARVEKLLDEVRLPRSYRNRYPHELSGGQKQRVGIARALSLQPRLLVADEPTSALDVSVQARVLELLSELQQEHRFACLFISHDLAVVDAMAHRIVVLNRGKIAEQGTRDQILRSPKEPYTQRLIAAIPVPDVEVQAARRELRHELLKDTPAS</sequence>
<dbReference type="OrthoDB" id="4008250at2"/>
<organism evidence="9 10">
    <name type="scientific">Microbacterium enclense</name>
    <dbReference type="NCBI Taxonomy" id="993073"/>
    <lineage>
        <taxon>Bacteria</taxon>
        <taxon>Bacillati</taxon>
        <taxon>Actinomycetota</taxon>
        <taxon>Actinomycetes</taxon>
        <taxon>Micrococcales</taxon>
        <taxon>Microbacteriaceae</taxon>
        <taxon>Microbacterium</taxon>
    </lineage>
</organism>
<gene>
    <name evidence="9" type="ORF">D8Y23_07140</name>
</gene>
<comment type="similarity">
    <text evidence="2">Belongs to the ABC transporter superfamily.</text>
</comment>
<dbReference type="InterPro" id="IPR027417">
    <property type="entry name" value="P-loop_NTPase"/>
</dbReference>
<feature type="domain" description="ABC transporter" evidence="8">
    <location>
        <begin position="12"/>
        <end position="261"/>
    </location>
</feature>
<proteinExistence type="inferred from homology"/>
<dbReference type="Pfam" id="PF08352">
    <property type="entry name" value="oligo_HPY"/>
    <property type="match status" value="2"/>
</dbReference>
<name>A0A443JH45_9MICO</name>
<dbReference type="RefSeq" id="WP_128217466.1">
    <property type="nucleotide sequence ID" value="NZ_RBZY01000020.1"/>
</dbReference>
<dbReference type="NCBIfam" id="NF008453">
    <property type="entry name" value="PRK11308.1"/>
    <property type="match status" value="2"/>
</dbReference>
<protein>
    <submittedName>
        <fullName evidence="9">ABC transporter ATP-binding protein</fullName>
    </submittedName>
</protein>
<keyword evidence="3" id="KW-0813">Transport</keyword>
<evidence type="ECO:0000256" key="7">
    <source>
        <dbReference type="ARBA" id="ARBA00023136"/>
    </source>
</evidence>
<dbReference type="EMBL" id="RBZY01000020">
    <property type="protein sequence ID" value="RWR19743.1"/>
    <property type="molecule type" value="Genomic_DNA"/>
</dbReference>
<dbReference type="Proteomes" id="UP000285970">
    <property type="component" value="Unassembled WGS sequence"/>
</dbReference>
<evidence type="ECO:0000313" key="10">
    <source>
        <dbReference type="Proteomes" id="UP000285970"/>
    </source>
</evidence>
<dbReference type="Pfam" id="PF00005">
    <property type="entry name" value="ABC_tran"/>
    <property type="match status" value="2"/>
</dbReference>
<dbReference type="AlphaFoldDB" id="A0A443JH45"/>
<dbReference type="SMART" id="SM00382">
    <property type="entry name" value="AAA"/>
    <property type="match status" value="2"/>
</dbReference>
<evidence type="ECO:0000256" key="5">
    <source>
        <dbReference type="ARBA" id="ARBA00022741"/>
    </source>
</evidence>
<evidence type="ECO:0000256" key="1">
    <source>
        <dbReference type="ARBA" id="ARBA00004202"/>
    </source>
</evidence>
<dbReference type="GO" id="GO:0005886">
    <property type="term" value="C:plasma membrane"/>
    <property type="evidence" value="ECO:0007669"/>
    <property type="project" value="UniProtKB-SubCell"/>
</dbReference>
<dbReference type="InterPro" id="IPR003593">
    <property type="entry name" value="AAA+_ATPase"/>
</dbReference>
<keyword evidence="4" id="KW-1003">Cell membrane</keyword>
<keyword evidence="6 9" id="KW-0067">ATP-binding</keyword>
<dbReference type="InterPro" id="IPR017871">
    <property type="entry name" value="ABC_transporter-like_CS"/>
</dbReference>
<keyword evidence="7" id="KW-0472">Membrane</keyword>
<dbReference type="Gene3D" id="3.40.50.300">
    <property type="entry name" value="P-loop containing nucleotide triphosphate hydrolases"/>
    <property type="match status" value="2"/>
</dbReference>
<reference evidence="9 10" key="1">
    <citation type="journal article" date="2018" name="Front. Microbiol.">
        <title>Novel Insights Into Bacterial Dimethylsulfoniopropionate Catabolism in the East China Sea.</title>
        <authorList>
            <person name="Liu J."/>
            <person name="Liu J."/>
            <person name="Zhang S.H."/>
            <person name="Liang J."/>
            <person name="Lin H."/>
            <person name="Song D."/>
            <person name="Yang G.P."/>
            <person name="Todd J.D."/>
            <person name="Zhang X.H."/>
        </authorList>
    </citation>
    <scope>NUCLEOTIDE SEQUENCE [LARGE SCALE GENOMIC DNA]</scope>
    <source>
        <strain evidence="9 10">ZYFD042</strain>
    </source>
</reference>
<dbReference type="PANTHER" id="PTHR43297">
    <property type="entry name" value="OLIGOPEPTIDE TRANSPORT ATP-BINDING PROTEIN APPD"/>
    <property type="match status" value="1"/>
</dbReference>
<dbReference type="InterPro" id="IPR050388">
    <property type="entry name" value="ABC_Ni/Peptide_Import"/>
</dbReference>
<dbReference type="PANTHER" id="PTHR43297:SF2">
    <property type="entry name" value="DIPEPTIDE TRANSPORT ATP-BINDING PROTEIN DPPD"/>
    <property type="match status" value="1"/>
</dbReference>
<evidence type="ECO:0000256" key="2">
    <source>
        <dbReference type="ARBA" id="ARBA00005417"/>
    </source>
</evidence>
<dbReference type="GO" id="GO:0016887">
    <property type="term" value="F:ATP hydrolysis activity"/>
    <property type="evidence" value="ECO:0007669"/>
    <property type="project" value="InterPro"/>
</dbReference>
<comment type="caution">
    <text evidence="9">The sequence shown here is derived from an EMBL/GenBank/DDBJ whole genome shotgun (WGS) entry which is preliminary data.</text>
</comment>
<feature type="domain" description="ABC transporter" evidence="8">
    <location>
        <begin position="311"/>
        <end position="556"/>
    </location>
</feature>
<evidence type="ECO:0000259" key="8">
    <source>
        <dbReference type="PROSITE" id="PS50893"/>
    </source>
</evidence>
<dbReference type="PROSITE" id="PS50893">
    <property type="entry name" value="ABC_TRANSPORTER_2"/>
    <property type="match status" value="2"/>
</dbReference>
<dbReference type="InterPro" id="IPR013563">
    <property type="entry name" value="Oligopep_ABC_C"/>
</dbReference>